<comment type="caution">
    <text evidence="1">The sequence shown here is derived from an EMBL/GenBank/DDBJ whole genome shotgun (WGS) entry which is preliminary data.</text>
</comment>
<dbReference type="Proteomes" id="UP001054945">
    <property type="component" value="Unassembled WGS sequence"/>
</dbReference>
<feature type="non-terminal residue" evidence="1">
    <location>
        <position position="1"/>
    </location>
</feature>
<reference evidence="1 2" key="1">
    <citation type="submission" date="2021-06" db="EMBL/GenBank/DDBJ databases">
        <title>Caerostris extrusa draft genome.</title>
        <authorList>
            <person name="Kono N."/>
            <person name="Arakawa K."/>
        </authorList>
    </citation>
    <scope>NUCLEOTIDE SEQUENCE [LARGE SCALE GENOMIC DNA]</scope>
</reference>
<protein>
    <submittedName>
        <fullName evidence="1">Uncharacterized protein</fullName>
    </submittedName>
</protein>
<accession>A0AAV4TMU1</accession>
<gene>
    <name evidence="1" type="ORF">CEXT_674091</name>
</gene>
<dbReference type="EMBL" id="BPLR01011458">
    <property type="protein sequence ID" value="GIY46672.1"/>
    <property type="molecule type" value="Genomic_DNA"/>
</dbReference>
<name>A0AAV4TMU1_CAEEX</name>
<proteinExistence type="predicted"/>
<evidence type="ECO:0000313" key="1">
    <source>
        <dbReference type="EMBL" id="GIY46672.1"/>
    </source>
</evidence>
<evidence type="ECO:0000313" key="2">
    <source>
        <dbReference type="Proteomes" id="UP001054945"/>
    </source>
</evidence>
<dbReference type="AlphaFoldDB" id="A0AAV4TMU1"/>
<organism evidence="1 2">
    <name type="scientific">Caerostris extrusa</name>
    <name type="common">Bark spider</name>
    <name type="synonym">Caerostris bankana</name>
    <dbReference type="NCBI Taxonomy" id="172846"/>
    <lineage>
        <taxon>Eukaryota</taxon>
        <taxon>Metazoa</taxon>
        <taxon>Ecdysozoa</taxon>
        <taxon>Arthropoda</taxon>
        <taxon>Chelicerata</taxon>
        <taxon>Arachnida</taxon>
        <taxon>Araneae</taxon>
        <taxon>Araneomorphae</taxon>
        <taxon>Entelegynae</taxon>
        <taxon>Araneoidea</taxon>
        <taxon>Araneidae</taxon>
        <taxon>Caerostris</taxon>
    </lineage>
</organism>
<sequence length="158" mass="17540">IWYGKAFRASLLYTIWSLVNEPRVNQALVCAGPMPQPHGLWLLTVMSCTEARYILLSTCFCQLRLCCKNGIGGKLDSDLDVEEATWVTGVRALRNLIFKLMVWPKGGEKRFARAASCDMSFCGSPRLTVSFSLMQSGTQPSNQVFALIVNHMLGDKSS</sequence>
<keyword evidence="2" id="KW-1185">Reference proteome</keyword>